<evidence type="ECO:0000313" key="7">
    <source>
        <dbReference type="EMBL" id="BDV35281.1"/>
    </source>
</evidence>
<name>A0ABM8EBC5_9HYPH</name>
<accession>A0ABM8EBC5</accession>
<evidence type="ECO:0000259" key="6">
    <source>
        <dbReference type="PROSITE" id="PS51007"/>
    </source>
</evidence>
<dbReference type="SUPFAM" id="SSF50952">
    <property type="entry name" value="Soluble quinoprotein glucose dehydrogenase"/>
    <property type="match status" value="1"/>
</dbReference>
<reference evidence="7 8" key="1">
    <citation type="journal article" date="2023" name="Int. J. Syst. Evol. Microbiol.">
        <title>Methylocystis iwaonis sp. nov., a type II methane-oxidizing bacterium from surface soil of a rice paddy field in Japan, and emended description of the genus Methylocystis (ex Whittenbury et al. 1970) Bowman et al. 1993.</title>
        <authorList>
            <person name="Kaise H."/>
            <person name="Sawadogo J.B."/>
            <person name="Alam M.S."/>
            <person name="Ueno C."/>
            <person name="Dianou D."/>
            <person name="Shinjo R."/>
            <person name="Asakawa S."/>
        </authorList>
    </citation>
    <scope>NUCLEOTIDE SEQUENCE [LARGE SCALE GENOMIC DNA]</scope>
    <source>
        <strain evidence="7 8">SS37A-Re</strain>
    </source>
</reference>
<dbReference type="Gene3D" id="1.10.760.10">
    <property type="entry name" value="Cytochrome c-like domain"/>
    <property type="match status" value="1"/>
</dbReference>
<dbReference type="SUPFAM" id="SSF46626">
    <property type="entry name" value="Cytochrome c"/>
    <property type="match status" value="1"/>
</dbReference>
<dbReference type="InterPro" id="IPR011041">
    <property type="entry name" value="Quinoprot_gluc/sorb_DH_b-prop"/>
</dbReference>
<dbReference type="InterPro" id="IPR036909">
    <property type="entry name" value="Cyt_c-like_dom_sf"/>
</dbReference>
<keyword evidence="2 4" id="KW-0479">Metal-binding</keyword>
<proteinExistence type="predicted"/>
<dbReference type="Proteomes" id="UP001317629">
    <property type="component" value="Chromosome"/>
</dbReference>
<dbReference type="Pfam" id="PF00034">
    <property type="entry name" value="Cytochrom_C"/>
    <property type="match status" value="1"/>
</dbReference>
<keyword evidence="1 4" id="KW-0349">Heme</keyword>
<protein>
    <recommendedName>
        <fullName evidence="6">Cytochrome c domain-containing protein</fullName>
    </recommendedName>
</protein>
<gene>
    <name evidence="7" type="ORF">SS37A_28100</name>
</gene>
<evidence type="ECO:0000313" key="8">
    <source>
        <dbReference type="Proteomes" id="UP001317629"/>
    </source>
</evidence>
<dbReference type="EMBL" id="AP027142">
    <property type="protein sequence ID" value="BDV35281.1"/>
    <property type="molecule type" value="Genomic_DNA"/>
</dbReference>
<evidence type="ECO:0000256" key="4">
    <source>
        <dbReference type="PROSITE-ProRule" id="PRU00433"/>
    </source>
</evidence>
<organism evidence="7 8">
    <name type="scientific">Methylocystis iwaonis</name>
    <dbReference type="NCBI Taxonomy" id="2885079"/>
    <lineage>
        <taxon>Bacteria</taxon>
        <taxon>Pseudomonadati</taxon>
        <taxon>Pseudomonadota</taxon>
        <taxon>Alphaproteobacteria</taxon>
        <taxon>Hyphomicrobiales</taxon>
        <taxon>Methylocystaceae</taxon>
        <taxon>Methylocystis</taxon>
    </lineage>
</organism>
<dbReference type="Pfam" id="PF22807">
    <property type="entry name" value="TrAA12"/>
    <property type="match status" value="1"/>
</dbReference>
<dbReference type="PROSITE" id="PS51007">
    <property type="entry name" value="CYTC"/>
    <property type="match status" value="1"/>
</dbReference>
<feature type="region of interest" description="Disordered" evidence="5">
    <location>
        <begin position="145"/>
        <end position="178"/>
    </location>
</feature>
<evidence type="ECO:0000256" key="3">
    <source>
        <dbReference type="ARBA" id="ARBA00023004"/>
    </source>
</evidence>
<evidence type="ECO:0000256" key="5">
    <source>
        <dbReference type="SAM" id="MobiDB-lite"/>
    </source>
</evidence>
<keyword evidence="8" id="KW-1185">Reference proteome</keyword>
<keyword evidence="3 4" id="KW-0408">Iron</keyword>
<dbReference type="RefSeq" id="WP_350356496.1">
    <property type="nucleotide sequence ID" value="NZ_AP027142.1"/>
</dbReference>
<dbReference type="InterPro" id="IPR054539">
    <property type="entry name" value="Beta-prop_PDH"/>
</dbReference>
<dbReference type="Gene3D" id="2.120.10.30">
    <property type="entry name" value="TolB, C-terminal domain"/>
    <property type="match status" value="1"/>
</dbReference>
<evidence type="ECO:0000256" key="2">
    <source>
        <dbReference type="ARBA" id="ARBA00022723"/>
    </source>
</evidence>
<feature type="domain" description="Cytochrome c" evidence="6">
    <location>
        <begin position="184"/>
        <end position="276"/>
    </location>
</feature>
<dbReference type="InterPro" id="IPR011042">
    <property type="entry name" value="6-blade_b-propeller_TolB-like"/>
</dbReference>
<sequence length="280" mass="28574">MLAPEYGGDGGKKVGVCADKQGPIAAFPAHWAPNALLAYRGGQFPTAYHGGFFIAFHGSWDRAPFPQSGYNVVFQPAKNGKPAGDFIAFADGFAGGAKEPGGAAHRPSGLAQGPDGALYVSDDTNGRIWRITYHGDIAQGLEAAPAPAQTAGRAKEAGPPEGVNPEAGALEGKSLPVPPGATDAQVALGERIFNGHAAGGTCASCHGANGKGAPLAPDLTSGKWLWSDGSLESIREVIAQGVAKPKEYRSPMPPKGGAQLSDSDVAAVAAYVWAIGHQNK</sequence>
<evidence type="ECO:0000256" key="1">
    <source>
        <dbReference type="ARBA" id="ARBA00022617"/>
    </source>
</evidence>
<dbReference type="InterPro" id="IPR009056">
    <property type="entry name" value="Cyt_c-like_dom"/>
</dbReference>